<dbReference type="AlphaFoldDB" id="A0A977KV45"/>
<dbReference type="PANTHER" id="PTHR45947:SF3">
    <property type="entry name" value="SULFOQUINOVOSYL TRANSFERASE SQD2"/>
    <property type="match status" value="1"/>
</dbReference>
<gene>
    <name evidence="2" type="primary">hpsO</name>
    <name evidence="2" type="ORF">KA717_27430</name>
</gene>
<accession>A0A977KV45</accession>
<evidence type="ECO:0000259" key="1">
    <source>
        <dbReference type="Pfam" id="PF00534"/>
    </source>
</evidence>
<organism evidence="2">
    <name type="scientific">Woronichinia naegeliana WA131</name>
    <dbReference type="NCBI Taxonomy" id="2824559"/>
    <lineage>
        <taxon>Bacteria</taxon>
        <taxon>Bacillati</taxon>
        <taxon>Cyanobacteriota</taxon>
        <taxon>Cyanophyceae</taxon>
        <taxon>Synechococcales</taxon>
        <taxon>Coelosphaeriaceae</taxon>
        <taxon>Woronichinia</taxon>
    </lineage>
</organism>
<dbReference type="InterPro" id="IPR001296">
    <property type="entry name" value="Glyco_trans_1"/>
</dbReference>
<dbReference type="Pfam" id="PF00534">
    <property type="entry name" value="Glycos_transf_1"/>
    <property type="match status" value="1"/>
</dbReference>
<protein>
    <submittedName>
        <fullName evidence="2">Hormogonium polysaccharide biosynthesis glycosyltransferase HpsO</fullName>
    </submittedName>
</protein>
<evidence type="ECO:0000313" key="2">
    <source>
        <dbReference type="EMBL" id="UXE59496.1"/>
    </source>
</evidence>
<reference evidence="2" key="1">
    <citation type="submission" date="2021-04" db="EMBL/GenBank/DDBJ databases">
        <title>Genome sequence of Woronichinia naegeliana from Washington state freshwater lake bloom.</title>
        <authorList>
            <person name="Dreher T.W."/>
        </authorList>
    </citation>
    <scope>NUCLEOTIDE SEQUENCE</scope>
    <source>
        <strain evidence="2">WA131</strain>
    </source>
</reference>
<dbReference type="Gene3D" id="3.40.50.2000">
    <property type="entry name" value="Glycogen Phosphorylase B"/>
    <property type="match status" value="2"/>
</dbReference>
<dbReference type="SUPFAM" id="SSF53756">
    <property type="entry name" value="UDP-Glycosyltransferase/glycogen phosphorylase"/>
    <property type="match status" value="1"/>
</dbReference>
<name>A0A977KV45_9CYAN</name>
<dbReference type="NCBIfam" id="NF038298">
    <property type="entry name" value="EPS_HpsO"/>
    <property type="match status" value="1"/>
</dbReference>
<dbReference type="PANTHER" id="PTHR45947">
    <property type="entry name" value="SULFOQUINOVOSYL TRANSFERASE SQD2"/>
    <property type="match status" value="1"/>
</dbReference>
<proteinExistence type="predicted"/>
<dbReference type="GO" id="GO:0016758">
    <property type="term" value="F:hexosyltransferase activity"/>
    <property type="evidence" value="ECO:0007669"/>
    <property type="project" value="TreeGrafter"/>
</dbReference>
<dbReference type="EMBL" id="CP073041">
    <property type="protein sequence ID" value="UXE59496.1"/>
    <property type="molecule type" value="Genomic_DNA"/>
</dbReference>
<dbReference type="Proteomes" id="UP001065613">
    <property type="component" value="Chromosome"/>
</dbReference>
<dbReference type="KEGG" id="wna:KA717_27430"/>
<dbReference type="InterPro" id="IPR050194">
    <property type="entry name" value="Glycosyltransferase_grp1"/>
</dbReference>
<feature type="domain" description="Glycosyl transferase family 1" evidence="1">
    <location>
        <begin position="190"/>
        <end position="365"/>
    </location>
</feature>
<sequence>MRILVVSHTYIVPLNREKLRLLSYLEPDLEVIIVVPQTWQPGGVQNRQVTTEFYQENNFRVIPVPNWSQNNQGLLTFGWPIVALLQSFKPDIIQVEQGVKSLAYAQLITLNQFLKLGAKNILFTWWNIPYQLKFPLAWLESYNLHHTDGLIGGNQDAVNILRSHGYQQKAMVMPQLGVDETLFYAQDQSVLRQSLGLNKEDFVIGYIGRFVREKGLLTLLDSLASLTNLTWKLLLVGRGEFKTVLQQAANQQGISDRLIWVENVAHDQVVDYVNVMQVLVLPSETSHAQTSLTAKGWKEQFGHVLIEAMACKIPVIGSDSGEIPNVIGEAGLIFPEGQSHELTICLKKMIEQVHWRDILAQKGYERVVKEYTNQALAQKLLDFYKNILIENMVEK</sequence>